<sequence>MSSLIDFLLVFTHLAGAIVWLGGMVFAHFALRPAATQVLEPPQRLPLMAQALGRFFRMVAVAVVALVASGVWLLLQVGMGQAPMGWHLMLAIGLLMAVIFSFIYGGLYRALCRAVDARQWPAAAAVLNRIRVLVLVNMTLGFLAVAAAVSARA</sequence>
<feature type="domain" description="Copper resistance protein D" evidence="2">
    <location>
        <begin position="49"/>
        <end position="149"/>
    </location>
</feature>
<accession>A0A3N4UTG3</accession>
<keyword evidence="1" id="KW-0812">Transmembrane</keyword>
<comment type="caution">
    <text evidence="3">The sequence shown here is derived from an EMBL/GenBank/DDBJ whole genome shotgun (WGS) entry which is preliminary data.</text>
</comment>
<feature type="transmembrane region" description="Helical" evidence="1">
    <location>
        <begin position="87"/>
        <end position="110"/>
    </location>
</feature>
<feature type="transmembrane region" description="Helical" evidence="1">
    <location>
        <begin position="7"/>
        <end position="31"/>
    </location>
</feature>
<feature type="transmembrane region" description="Helical" evidence="1">
    <location>
        <begin position="51"/>
        <end position="75"/>
    </location>
</feature>
<dbReference type="Pfam" id="PF05425">
    <property type="entry name" value="CopD"/>
    <property type="match status" value="1"/>
</dbReference>
<name>A0A3N4UTG3_9BURK</name>
<dbReference type="EMBL" id="RKQL01000002">
    <property type="protein sequence ID" value="RPE70831.1"/>
    <property type="molecule type" value="Genomic_DNA"/>
</dbReference>
<keyword evidence="1" id="KW-1133">Transmembrane helix</keyword>
<dbReference type="Proteomes" id="UP000272193">
    <property type="component" value="Unassembled WGS sequence"/>
</dbReference>
<organism evidence="3 4">
    <name type="scientific">Tibeticola sediminis</name>
    <dbReference type="NCBI Taxonomy" id="1917811"/>
    <lineage>
        <taxon>Bacteria</taxon>
        <taxon>Pseudomonadati</taxon>
        <taxon>Pseudomonadota</taxon>
        <taxon>Betaproteobacteria</taxon>
        <taxon>Burkholderiales</taxon>
        <taxon>Comamonadaceae</taxon>
        <taxon>Tibeticola</taxon>
    </lineage>
</organism>
<evidence type="ECO:0000259" key="2">
    <source>
        <dbReference type="Pfam" id="PF05425"/>
    </source>
</evidence>
<proteinExistence type="predicted"/>
<reference evidence="3 4" key="1">
    <citation type="submission" date="2018-11" db="EMBL/GenBank/DDBJ databases">
        <title>Genomic Encyclopedia of Type Strains, Phase IV (KMG-IV): sequencing the most valuable type-strain genomes for metagenomic binning, comparative biology and taxonomic classification.</title>
        <authorList>
            <person name="Goeker M."/>
        </authorList>
    </citation>
    <scope>NUCLEOTIDE SEQUENCE [LARGE SCALE GENOMIC DNA]</scope>
    <source>
        <strain evidence="3 4">DSM 101684</strain>
    </source>
</reference>
<feature type="transmembrane region" description="Helical" evidence="1">
    <location>
        <begin position="130"/>
        <end position="151"/>
    </location>
</feature>
<evidence type="ECO:0000313" key="3">
    <source>
        <dbReference type="EMBL" id="RPE70831.1"/>
    </source>
</evidence>
<keyword evidence="4" id="KW-1185">Reference proteome</keyword>
<dbReference type="InterPro" id="IPR008457">
    <property type="entry name" value="Cu-R_CopD_dom"/>
</dbReference>
<gene>
    <name evidence="3" type="ORF">EDC62_1321</name>
</gene>
<dbReference type="AlphaFoldDB" id="A0A3N4UTG3"/>
<evidence type="ECO:0000256" key="1">
    <source>
        <dbReference type="SAM" id="Phobius"/>
    </source>
</evidence>
<dbReference type="GO" id="GO:0016020">
    <property type="term" value="C:membrane"/>
    <property type="evidence" value="ECO:0007669"/>
    <property type="project" value="InterPro"/>
</dbReference>
<protein>
    <submittedName>
        <fullName evidence="3">Putative membrane protein</fullName>
    </submittedName>
</protein>
<evidence type="ECO:0000313" key="4">
    <source>
        <dbReference type="Proteomes" id="UP000272193"/>
    </source>
</evidence>
<dbReference type="RefSeq" id="WP_211330938.1">
    <property type="nucleotide sequence ID" value="NZ_RKQL01000002.1"/>
</dbReference>
<keyword evidence="1" id="KW-0472">Membrane</keyword>